<dbReference type="Gene3D" id="3.40.50.300">
    <property type="entry name" value="P-loop containing nucleotide triphosphate hydrolases"/>
    <property type="match status" value="1"/>
</dbReference>
<dbReference type="SMART" id="SM00534">
    <property type="entry name" value="MUTSac"/>
    <property type="match status" value="1"/>
</dbReference>
<evidence type="ECO:0000313" key="7">
    <source>
        <dbReference type="Proteomes" id="UP001165289"/>
    </source>
</evidence>
<dbReference type="InterPro" id="IPR045076">
    <property type="entry name" value="MutS"/>
</dbReference>
<keyword evidence="4" id="KW-0238">DNA-binding</keyword>
<dbReference type="Proteomes" id="UP001165289">
    <property type="component" value="Unassembled WGS sequence"/>
</dbReference>
<dbReference type="SUPFAM" id="SSF48334">
    <property type="entry name" value="DNA repair protein MutS, domain III"/>
    <property type="match status" value="1"/>
</dbReference>
<dbReference type="GO" id="GO:0140664">
    <property type="term" value="F:ATP-dependent DNA damage sensor activity"/>
    <property type="evidence" value="ECO:0007669"/>
    <property type="project" value="InterPro"/>
</dbReference>
<dbReference type="SMART" id="SM00533">
    <property type="entry name" value="MUTSd"/>
    <property type="match status" value="1"/>
</dbReference>
<dbReference type="InterPro" id="IPR000432">
    <property type="entry name" value="DNA_mismatch_repair_MutS_C"/>
</dbReference>
<evidence type="ECO:0000259" key="5">
    <source>
        <dbReference type="PROSITE" id="PS00486"/>
    </source>
</evidence>
<organism evidence="6 7">
    <name type="scientific">Oopsacas minuta</name>
    <dbReference type="NCBI Taxonomy" id="111878"/>
    <lineage>
        <taxon>Eukaryota</taxon>
        <taxon>Metazoa</taxon>
        <taxon>Porifera</taxon>
        <taxon>Hexactinellida</taxon>
        <taxon>Hexasterophora</taxon>
        <taxon>Lyssacinosida</taxon>
        <taxon>Leucopsacidae</taxon>
        <taxon>Oopsacas</taxon>
    </lineage>
</organism>
<dbReference type="GO" id="GO:0005524">
    <property type="term" value="F:ATP binding"/>
    <property type="evidence" value="ECO:0007669"/>
    <property type="project" value="UniProtKB-KW"/>
</dbReference>
<name>A0AAV7K495_9METZ</name>
<sequence>MDDIIEKGFLAEDIIQSTGNQHPHKWEGEEDRDEGIIFLSLVWASCKLAASYYDTETCELDLLSDRHEIDTFEFLKRILIQIEPNHILTSAKQDERLKSVLIEFKESELGRIKNTQIHILPSVNFLYDVSQKRIISLLEMPLQMRNLSNQERSLYVSSLLPQESIELVRCIGALLYYIVKHQPNGLDLDGADTHVPVVAVKTFGLEGMLQVDYNVFKSLQIFKTELHPSVYKAAGCKEGLSLFSIANKTKSKVGSKLLKLWFLRPSNNKHKIERRQRAIKYLLNPRLNEILVSLHNALKHIGSIQRLFCKLVEGQLNLNDWSNIYKTATNGIFIAQMCRKFSNDVIQFENLNENMVIRLQEVAALIEQVVDFEDSKLQGRCVVRQAVDATLDEKKQIYASLPELLTRIAREELESLGDEIDRCNIVYLPQIGFLLTTPLRSGMNDPKDFDYHGLTFYFLSDEVVHYKSEKTRELDERIGDVHCDIIDIEVNIMHRLQEAVFERAIVLKDLLEFSAELDCLIALALWAKENNFICPSIVDEMVIEIENGRHPLQELCVCPFVSNDSLLGQSAAKIKLITGPNASGKSIYLKQVGIISYLAHLGSFIPADSARICLLDRIYTRIHTVETVGVDMSSYMIELDQVSAAVHGATSRSLVLLDEFGKGTETADGMSLMTAILIYWLRIEERCPFVLASTHFHNVIELELLPNSKQLEYQTMQVMQNETGAMVFLYKLTAGFAKQSYACHIAAEVGLPNDVIERANEVTQRIRENKSIEKKESVRDIEHLIQCREITQRFLALDMKTANIQAFLQQLFVDYREL</sequence>
<evidence type="ECO:0000256" key="1">
    <source>
        <dbReference type="ARBA" id="ARBA00006271"/>
    </source>
</evidence>
<keyword evidence="7" id="KW-1185">Reference proteome</keyword>
<dbReference type="PIRSF" id="PIRSF005813">
    <property type="entry name" value="MSH2"/>
    <property type="match status" value="1"/>
</dbReference>
<dbReference type="Gene3D" id="1.10.1420.10">
    <property type="match status" value="1"/>
</dbReference>
<feature type="domain" description="DNA mismatch repair proteins mutS family" evidence="5">
    <location>
        <begin position="653"/>
        <end position="669"/>
    </location>
</feature>
<evidence type="ECO:0000256" key="3">
    <source>
        <dbReference type="ARBA" id="ARBA00022840"/>
    </source>
</evidence>
<dbReference type="InterPro" id="IPR007696">
    <property type="entry name" value="DNA_mismatch_repair_MutS_core"/>
</dbReference>
<dbReference type="SUPFAM" id="SSF52540">
    <property type="entry name" value="P-loop containing nucleoside triphosphate hydrolases"/>
    <property type="match status" value="1"/>
</dbReference>
<dbReference type="InterPro" id="IPR011184">
    <property type="entry name" value="DNA_mismatch_repair_Msh2"/>
</dbReference>
<proteinExistence type="inferred from homology"/>
<dbReference type="InterPro" id="IPR036187">
    <property type="entry name" value="DNA_mismatch_repair_MutS_sf"/>
</dbReference>
<dbReference type="PROSITE" id="PS00486">
    <property type="entry name" value="DNA_MISMATCH_REPAIR_2"/>
    <property type="match status" value="1"/>
</dbReference>
<gene>
    <name evidence="6" type="ORF">LOD99_1720</name>
</gene>
<dbReference type="InterPro" id="IPR027417">
    <property type="entry name" value="P-loop_NTPase"/>
</dbReference>
<dbReference type="Pfam" id="PF05192">
    <property type="entry name" value="MutS_III"/>
    <property type="match status" value="1"/>
</dbReference>
<dbReference type="GO" id="GO:0030983">
    <property type="term" value="F:mismatched DNA binding"/>
    <property type="evidence" value="ECO:0007669"/>
    <property type="project" value="InterPro"/>
</dbReference>
<comment type="caution">
    <text evidence="6">The sequence shown here is derived from an EMBL/GenBank/DDBJ whole genome shotgun (WGS) entry which is preliminary data.</text>
</comment>
<dbReference type="EMBL" id="JAKMXF010000166">
    <property type="protein sequence ID" value="KAI6655986.1"/>
    <property type="molecule type" value="Genomic_DNA"/>
</dbReference>
<dbReference type="FunFam" id="3.40.50.300:FF:000820">
    <property type="entry name" value="MutS homolog 5 (E. coli)"/>
    <property type="match status" value="1"/>
</dbReference>
<keyword evidence="3" id="KW-0067">ATP-binding</keyword>
<dbReference type="Pfam" id="PF00488">
    <property type="entry name" value="MutS_V"/>
    <property type="match status" value="1"/>
</dbReference>
<dbReference type="AlphaFoldDB" id="A0AAV7K495"/>
<reference evidence="6 7" key="1">
    <citation type="journal article" date="2023" name="BMC Biol.">
        <title>The compact genome of the sponge Oopsacas minuta (Hexactinellida) is lacking key metazoan core genes.</title>
        <authorList>
            <person name="Santini S."/>
            <person name="Schenkelaars Q."/>
            <person name="Jourda C."/>
            <person name="Duchesne M."/>
            <person name="Belahbib H."/>
            <person name="Rocher C."/>
            <person name="Selva M."/>
            <person name="Riesgo A."/>
            <person name="Vervoort M."/>
            <person name="Leys S.P."/>
            <person name="Kodjabachian L."/>
            <person name="Le Bivic A."/>
            <person name="Borchiellini C."/>
            <person name="Claverie J.M."/>
            <person name="Renard E."/>
        </authorList>
    </citation>
    <scope>NUCLEOTIDE SEQUENCE [LARGE SCALE GENOMIC DNA]</scope>
    <source>
        <strain evidence="6">SPO-2</strain>
    </source>
</reference>
<dbReference type="PANTHER" id="PTHR11361:SF20">
    <property type="entry name" value="MUTS PROTEIN HOMOLOG 5"/>
    <property type="match status" value="1"/>
</dbReference>
<dbReference type="GO" id="GO:0051026">
    <property type="term" value="P:chiasma assembly"/>
    <property type="evidence" value="ECO:0007669"/>
    <property type="project" value="TreeGrafter"/>
</dbReference>
<keyword evidence="2" id="KW-0547">Nucleotide-binding</keyword>
<dbReference type="PANTHER" id="PTHR11361">
    <property type="entry name" value="DNA MISMATCH REPAIR PROTEIN MUTS FAMILY MEMBER"/>
    <property type="match status" value="1"/>
</dbReference>
<evidence type="ECO:0000256" key="2">
    <source>
        <dbReference type="ARBA" id="ARBA00022741"/>
    </source>
</evidence>
<dbReference type="GO" id="GO:0005634">
    <property type="term" value="C:nucleus"/>
    <property type="evidence" value="ECO:0007669"/>
    <property type="project" value="TreeGrafter"/>
</dbReference>
<dbReference type="GO" id="GO:0006298">
    <property type="term" value="P:mismatch repair"/>
    <property type="evidence" value="ECO:0007669"/>
    <property type="project" value="InterPro"/>
</dbReference>
<protein>
    <submittedName>
        <fullName evidence="6">MutS protein-like protein 5-like</fullName>
    </submittedName>
</protein>
<evidence type="ECO:0000313" key="6">
    <source>
        <dbReference type="EMBL" id="KAI6655986.1"/>
    </source>
</evidence>
<comment type="similarity">
    <text evidence="1">Belongs to the DNA mismatch repair MutS family.</text>
</comment>
<accession>A0AAV7K495</accession>
<evidence type="ECO:0000256" key="4">
    <source>
        <dbReference type="ARBA" id="ARBA00023125"/>
    </source>
</evidence>